<dbReference type="InterPro" id="IPR001387">
    <property type="entry name" value="Cro/C1-type_HTH"/>
</dbReference>
<comment type="caution">
    <text evidence="2">The sequence shown here is derived from an EMBL/GenBank/DDBJ whole genome shotgun (WGS) entry which is preliminary data.</text>
</comment>
<sequence length="102" mass="11692">MLFDRVKELSEKRGKNVKEVALELGFSENYFYSWKKSSPKADMLQKVADYFDVSVDYLLGREDSSSLAEQYGAFAFDGEPVTDEEMEFLLSVLKAKRATDNK</sequence>
<dbReference type="GO" id="GO:0003677">
    <property type="term" value="F:DNA binding"/>
    <property type="evidence" value="ECO:0007669"/>
    <property type="project" value="InterPro"/>
</dbReference>
<organism evidence="2 3">
    <name type="scientific">Vagococcus vulneris</name>
    <dbReference type="NCBI Taxonomy" id="1977869"/>
    <lineage>
        <taxon>Bacteria</taxon>
        <taxon>Bacillati</taxon>
        <taxon>Bacillota</taxon>
        <taxon>Bacilli</taxon>
        <taxon>Lactobacillales</taxon>
        <taxon>Enterococcaceae</taxon>
        <taxon>Vagococcus</taxon>
    </lineage>
</organism>
<dbReference type="Proteomes" id="UP000287857">
    <property type="component" value="Unassembled WGS sequence"/>
</dbReference>
<reference evidence="2 3" key="1">
    <citation type="submission" date="2017-05" db="EMBL/GenBank/DDBJ databases">
        <title>Vagococcus spp. assemblies.</title>
        <authorList>
            <person name="Gulvik C.A."/>
        </authorList>
    </citation>
    <scope>NUCLEOTIDE SEQUENCE [LARGE SCALE GENOMIC DNA]</scope>
    <source>
        <strain evidence="2 3">SS1995</strain>
    </source>
</reference>
<dbReference type="EMBL" id="NGJS01000028">
    <property type="protein sequence ID" value="RST96139.1"/>
    <property type="molecule type" value="Genomic_DNA"/>
</dbReference>
<feature type="domain" description="HTH cro/C1-type" evidence="1">
    <location>
        <begin position="6"/>
        <end position="58"/>
    </location>
</feature>
<protein>
    <submittedName>
        <fullName evidence="2">Transcriptional regulator</fullName>
    </submittedName>
</protein>
<keyword evidence="3" id="KW-1185">Reference proteome</keyword>
<accession>A0A429ZR65</accession>
<dbReference type="InterPro" id="IPR010982">
    <property type="entry name" value="Lambda_DNA-bd_dom_sf"/>
</dbReference>
<dbReference type="Gene3D" id="1.10.260.40">
    <property type="entry name" value="lambda repressor-like DNA-binding domains"/>
    <property type="match status" value="1"/>
</dbReference>
<dbReference type="OrthoDB" id="9805856at2"/>
<dbReference type="AlphaFoldDB" id="A0A429ZR65"/>
<dbReference type="SMART" id="SM00530">
    <property type="entry name" value="HTH_XRE"/>
    <property type="match status" value="1"/>
</dbReference>
<gene>
    <name evidence="2" type="ORF">CBF37_11165</name>
</gene>
<evidence type="ECO:0000313" key="2">
    <source>
        <dbReference type="EMBL" id="RST96139.1"/>
    </source>
</evidence>
<name>A0A429ZR65_9ENTE</name>
<dbReference type="RefSeq" id="WP_125984816.1">
    <property type="nucleotide sequence ID" value="NZ_NGJS01000028.1"/>
</dbReference>
<dbReference type="SUPFAM" id="SSF47413">
    <property type="entry name" value="lambda repressor-like DNA-binding domains"/>
    <property type="match status" value="1"/>
</dbReference>
<dbReference type="CDD" id="cd00093">
    <property type="entry name" value="HTH_XRE"/>
    <property type="match status" value="1"/>
</dbReference>
<evidence type="ECO:0000259" key="1">
    <source>
        <dbReference type="PROSITE" id="PS50943"/>
    </source>
</evidence>
<dbReference type="PROSITE" id="PS50943">
    <property type="entry name" value="HTH_CROC1"/>
    <property type="match status" value="1"/>
</dbReference>
<proteinExistence type="predicted"/>
<evidence type="ECO:0000313" key="3">
    <source>
        <dbReference type="Proteomes" id="UP000287857"/>
    </source>
</evidence>